<evidence type="ECO:0000256" key="1">
    <source>
        <dbReference type="ARBA" id="ARBA00004651"/>
    </source>
</evidence>
<dbReference type="PROSITE" id="PS50928">
    <property type="entry name" value="ABC_TM1"/>
    <property type="match status" value="1"/>
</dbReference>
<keyword evidence="2 7" id="KW-0813">Transport</keyword>
<dbReference type="InterPro" id="IPR000515">
    <property type="entry name" value="MetI-like"/>
</dbReference>
<keyword evidence="5 7" id="KW-1133">Transmembrane helix</keyword>
<dbReference type="EMBL" id="JACHDB010000001">
    <property type="protein sequence ID" value="MBB5432178.1"/>
    <property type="molecule type" value="Genomic_DNA"/>
</dbReference>
<organism evidence="9 10">
    <name type="scientific">Nocardiopsis composta</name>
    <dbReference type="NCBI Taxonomy" id="157465"/>
    <lineage>
        <taxon>Bacteria</taxon>
        <taxon>Bacillati</taxon>
        <taxon>Actinomycetota</taxon>
        <taxon>Actinomycetes</taxon>
        <taxon>Streptosporangiales</taxon>
        <taxon>Nocardiopsidaceae</taxon>
        <taxon>Nocardiopsis</taxon>
    </lineage>
</organism>
<comment type="caution">
    <text evidence="9">The sequence shown here is derived from an EMBL/GenBank/DDBJ whole genome shotgun (WGS) entry which is preliminary data.</text>
</comment>
<evidence type="ECO:0000256" key="3">
    <source>
        <dbReference type="ARBA" id="ARBA00022475"/>
    </source>
</evidence>
<dbReference type="Gene3D" id="1.10.3720.10">
    <property type="entry name" value="MetI-like"/>
    <property type="match status" value="1"/>
</dbReference>
<evidence type="ECO:0000256" key="5">
    <source>
        <dbReference type="ARBA" id="ARBA00022989"/>
    </source>
</evidence>
<accession>A0A7W8QKL9</accession>
<dbReference type="RefSeq" id="WP_184391781.1">
    <property type="nucleotide sequence ID" value="NZ_BAAAJD010000011.1"/>
</dbReference>
<evidence type="ECO:0000313" key="9">
    <source>
        <dbReference type="EMBL" id="MBB5432178.1"/>
    </source>
</evidence>
<evidence type="ECO:0000313" key="10">
    <source>
        <dbReference type="Proteomes" id="UP000572635"/>
    </source>
</evidence>
<dbReference type="SUPFAM" id="SSF161098">
    <property type="entry name" value="MetI-like"/>
    <property type="match status" value="1"/>
</dbReference>
<reference evidence="9 10" key="1">
    <citation type="submission" date="2020-08" db="EMBL/GenBank/DDBJ databases">
        <title>Sequencing the genomes of 1000 actinobacteria strains.</title>
        <authorList>
            <person name="Klenk H.-P."/>
        </authorList>
    </citation>
    <scope>NUCLEOTIDE SEQUENCE [LARGE SCALE GENOMIC DNA]</scope>
    <source>
        <strain evidence="9 10">DSM 44551</strain>
    </source>
</reference>
<dbReference type="GO" id="GO:0055085">
    <property type="term" value="P:transmembrane transport"/>
    <property type="evidence" value="ECO:0007669"/>
    <property type="project" value="InterPro"/>
</dbReference>
<feature type="transmembrane region" description="Helical" evidence="7">
    <location>
        <begin position="139"/>
        <end position="162"/>
    </location>
</feature>
<dbReference type="PANTHER" id="PTHR43163">
    <property type="entry name" value="DIPEPTIDE TRANSPORT SYSTEM PERMEASE PROTEIN DPPB-RELATED"/>
    <property type="match status" value="1"/>
</dbReference>
<feature type="transmembrane region" description="Helical" evidence="7">
    <location>
        <begin position="290"/>
        <end position="312"/>
    </location>
</feature>
<proteinExistence type="inferred from homology"/>
<feature type="transmembrane region" description="Helical" evidence="7">
    <location>
        <begin position="106"/>
        <end position="127"/>
    </location>
</feature>
<keyword evidence="3" id="KW-1003">Cell membrane</keyword>
<comment type="subcellular location">
    <subcellularLocation>
        <location evidence="1 7">Cell membrane</location>
        <topology evidence="1 7">Multi-pass membrane protein</topology>
    </subcellularLocation>
</comment>
<evidence type="ECO:0000256" key="6">
    <source>
        <dbReference type="ARBA" id="ARBA00023136"/>
    </source>
</evidence>
<feature type="transmembrane region" description="Helical" evidence="7">
    <location>
        <begin position="12"/>
        <end position="34"/>
    </location>
</feature>
<dbReference type="AlphaFoldDB" id="A0A7W8QKL9"/>
<dbReference type="Proteomes" id="UP000572635">
    <property type="component" value="Unassembled WGS sequence"/>
</dbReference>
<evidence type="ECO:0000256" key="2">
    <source>
        <dbReference type="ARBA" id="ARBA00022448"/>
    </source>
</evidence>
<sequence length="322" mass="32656">MSPAAGYLLRRLVGGLCLLVAASSCAYLLCAAVLDPRGNYQAMSPPPPPEAVARMLAENNLDPGAPLAERYLVWASGAVTGDLGRTWDGREVSEELVLRAGASLRLLAAGAVAGAVGGVAAGAWAGARGGRWDTAAAAGAALLVSVPPIVVALVLQALAIALNQAAGGVLLPAVGEPDAEAPPGERAAHMILPTLALALPLAAVFSRYQRALMAEEAGSDYVRTARAKGLRRGTALRRHALRSCLVPTAAYFAYTTAALFTGAVFAEKVFGRHGAGEMLIDAIEAGDANAAAAVCVFGALCVTVAGFAADAVRAALDPRVRA</sequence>
<protein>
    <submittedName>
        <fullName evidence="9">Peptide/nickel transport system permease protein</fullName>
    </submittedName>
</protein>
<feature type="transmembrane region" description="Helical" evidence="7">
    <location>
        <begin position="187"/>
        <end position="205"/>
    </location>
</feature>
<dbReference type="Pfam" id="PF00528">
    <property type="entry name" value="BPD_transp_1"/>
    <property type="match status" value="1"/>
</dbReference>
<dbReference type="GO" id="GO:0005886">
    <property type="term" value="C:plasma membrane"/>
    <property type="evidence" value="ECO:0007669"/>
    <property type="project" value="UniProtKB-SubCell"/>
</dbReference>
<keyword evidence="6 7" id="KW-0472">Membrane</keyword>
<evidence type="ECO:0000259" key="8">
    <source>
        <dbReference type="PROSITE" id="PS50928"/>
    </source>
</evidence>
<dbReference type="InterPro" id="IPR035906">
    <property type="entry name" value="MetI-like_sf"/>
</dbReference>
<name>A0A7W8QKL9_9ACTN</name>
<evidence type="ECO:0000256" key="4">
    <source>
        <dbReference type="ARBA" id="ARBA00022692"/>
    </source>
</evidence>
<gene>
    <name evidence="9" type="ORF">HDA36_002262</name>
</gene>
<keyword evidence="4 7" id="KW-0812">Transmembrane</keyword>
<keyword evidence="10" id="KW-1185">Reference proteome</keyword>
<dbReference type="PANTHER" id="PTHR43163:SF7">
    <property type="entry name" value="DIPEPTIDE-TRANSPORT INTEGRAL MEMBRANE PROTEIN ABC TRANSPORTER DPPB-RELATED"/>
    <property type="match status" value="1"/>
</dbReference>
<feature type="domain" description="ABC transmembrane type-1" evidence="8">
    <location>
        <begin position="100"/>
        <end position="309"/>
    </location>
</feature>
<feature type="transmembrane region" description="Helical" evidence="7">
    <location>
        <begin position="244"/>
        <end position="270"/>
    </location>
</feature>
<evidence type="ECO:0000256" key="7">
    <source>
        <dbReference type="RuleBase" id="RU363032"/>
    </source>
</evidence>
<comment type="similarity">
    <text evidence="7">Belongs to the binding-protein-dependent transport system permease family.</text>
</comment>